<dbReference type="InterPro" id="IPR050923">
    <property type="entry name" value="Cell_Proc_Reg/RNA_Proc"/>
</dbReference>
<dbReference type="Pfam" id="PF00498">
    <property type="entry name" value="FHA"/>
    <property type="match status" value="1"/>
</dbReference>
<dbReference type="SUPFAM" id="SSF49879">
    <property type="entry name" value="SMAD/FHA domain"/>
    <property type="match status" value="1"/>
</dbReference>
<dbReference type="AlphaFoldDB" id="A0A4V2YW92"/>
<dbReference type="EMBL" id="SMLA01000043">
    <property type="protein sequence ID" value="TDD84547.1"/>
    <property type="molecule type" value="Genomic_DNA"/>
</dbReference>
<evidence type="ECO:0000256" key="1">
    <source>
        <dbReference type="ARBA" id="ARBA00022553"/>
    </source>
</evidence>
<gene>
    <name evidence="3" type="ORF">E1202_22930</name>
</gene>
<name>A0A4V2YW92_9PSEU</name>
<dbReference type="RefSeq" id="WP_132685200.1">
    <property type="nucleotide sequence ID" value="NZ_SMLA01000043.1"/>
</dbReference>
<dbReference type="InterPro" id="IPR008984">
    <property type="entry name" value="SMAD_FHA_dom_sf"/>
</dbReference>
<keyword evidence="4" id="KW-1185">Reference proteome</keyword>
<feature type="domain" description="FHA" evidence="2">
    <location>
        <begin position="66"/>
        <end position="115"/>
    </location>
</feature>
<evidence type="ECO:0000259" key="2">
    <source>
        <dbReference type="PROSITE" id="PS50006"/>
    </source>
</evidence>
<evidence type="ECO:0000313" key="3">
    <source>
        <dbReference type="EMBL" id="TDD84547.1"/>
    </source>
</evidence>
<dbReference type="PANTHER" id="PTHR23308">
    <property type="entry name" value="NUCLEAR INHIBITOR OF PROTEIN PHOSPHATASE-1"/>
    <property type="match status" value="1"/>
</dbReference>
<organism evidence="3 4">
    <name type="scientific">Saccharopolyspora karakumensis</name>
    <dbReference type="NCBI Taxonomy" id="2530386"/>
    <lineage>
        <taxon>Bacteria</taxon>
        <taxon>Bacillati</taxon>
        <taxon>Actinomycetota</taxon>
        <taxon>Actinomycetes</taxon>
        <taxon>Pseudonocardiales</taxon>
        <taxon>Pseudonocardiaceae</taxon>
        <taxon>Saccharopolyspora</taxon>
    </lineage>
</organism>
<protein>
    <submittedName>
        <fullName evidence="3">FHA domain-containing protein</fullName>
    </submittedName>
</protein>
<reference evidence="3 4" key="1">
    <citation type="submission" date="2019-03" db="EMBL/GenBank/DDBJ databases">
        <title>Draft genome sequences of novel Actinobacteria.</title>
        <authorList>
            <person name="Sahin N."/>
            <person name="Ay H."/>
            <person name="Saygin H."/>
        </authorList>
    </citation>
    <scope>NUCLEOTIDE SEQUENCE [LARGE SCALE GENOMIC DNA]</scope>
    <source>
        <strain evidence="3 4">5K548</strain>
    </source>
</reference>
<dbReference type="SMART" id="SM00240">
    <property type="entry name" value="FHA"/>
    <property type="match status" value="1"/>
</dbReference>
<proteinExistence type="predicted"/>
<dbReference type="PROSITE" id="PS50006">
    <property type="entry name" value="FHA_DOMAIN"/>
    <property type="match status" value="1"/>
</dbReference>
<evidence type="ECO:0000313" key="4">
    <source>
        <dbReference type="Proteomes" id="UP000294723"/>
    </source>
</evidence>
<dbReference type="Gene3D" id="2.60.200.20">
    <property type="match status" value="1"/>
</dbReference>
<comment type="caution">
    <text evidence="3">The sequence shown here is derived from an EMBL/GenBank/DDBJ whole genome shotgun (WGS) entry which is preliminary data.</text>
</comment>
<accession>A0A4V2YW92</accession>
<keyword evidence="1" id="KW-0597">Phosphoprotein</keyword>
<sequence length="145" mass="15214">MAQSAEIAGLSGEATLQNVVTGRGAFAAAPLASLIPSPRPAGEGVRLVVSRGPDKGVEIVLSLPVTVIGRHRDCDIVVDDVTASRYHAELEVQNGRCVLVDGGSLNGTFVNRRPVECVELAEGDEIWIGTARFTFHAGPAVDAQR</sequence>
<dbReference type="Proteomes" id="UP000294723">
    <property type="component" value="Unassembled WGS sequence"/>
</dbReference>
<dbReference type="InterPro" id="IPR000253">
    <property type="entry name" value="FHA_dom"/>
</dbReference>